<feature type="compositionally biased region" description="Polar residues" evidence="1">
    <location>
        <begin position="222"/>
        <end position="241"/>
    </location>
</feature>
<proteinExistence type="predicted"/>
<evidence type="ECO:0000313" key="2">
    <source>
        <dbReference type="EMBL" id="KAF1978441.1"/>
    </source>
</evidence>
<evidence type="ECO:0000256" key="1">
    <source>
        <dbReference type="SAM" id="MobiDB-lite"/>
    </source>
</evidence>
<evidence type="ECO:0000313" key="3">
    <source>
        <dbReference type="Proteomes" id="UP000800036"/>
    </source>
</evidence>
<accession>A0A6A5VME7</accession>
<name>A0A6A5VME7_9PLEO</name>
<reference evidence="2" key="1">
    <citation type="journal article" date="2020" name="Stud. Mycol.">
        <title>101 Dothideomycetes genomes: a test case for predicting lifestyles and emergence of pathogens.</title>
        <authorList>
            <person name="Haridas S."/>
            <person name="Albert R."/>
            <person name="Binder M."/>
            <person name="Bloem J."/>
            <person name="Labutti K."/>
            <person name="Salamov A."/>
            <person name="Andreopoulos B."/>
            <person name="Baker S."/>
            <person name="Barry K."/>
            <person name="Bills G."/>
            <person name="Bluhm B."/>
            <person name="Cannon C."/>
            <person name="Castanera R."/>
            <person name="Culley D."/>
            <person name="Daum C."/>
            <person name="Ezra D."/>
            <person name="Gonzalez J."/>
            <person name="Henrissat B."/>
            <person name="Kuo A."/>
            <person name="Liang C."/>
            <person name="Lipzen A."/>
            <person name="Lutzoni F."/>
            <person name="Magnuson J."/>
            <person name="Mondo S."/>
            <person name="Nolan M."/>
            <person name="Ohm R."/>
            <person name="Pangilinan J."/>
            <person name="Park H.-J."/>
            <person name="Ramirez L."/>
            <person name="Alfaro M."/>
            <person name="Sun H."/>
            <person name="Tritt A."/>
            <person name="Yoshinaga Y."/>
            <person name="Zwiers L.-H."/>
            <person name="Turgeon B."/>
            <person name="Goodwin S."/>
            <person name="Spatafora J."/>
            <person name="Crous P."/>
            <person name="Grigoriev I."/>
        </authorList>
    </citation>
    <scope>NUCLEOTIDE SEQUENCE</scope>
    <source>
        <strain evidence="2">CBS 107.79</strain>
    </source>
</reference>
<dbReference type="AlphaFoldDB" id="A0A6A5VME7"/>
<dbReference type="OrthoDB" id="2446291at2759"/>
<dbReference type="Proteomes" id="UP000800036">
    <property type="component" value="Unassembled WGS sequence"/>
</dbReference>
<feature type="region of interest" description="Disordered" evidence="1">
    <location>
        <begin position="55"/>
        <end position="82"/>
    </location>
</feature>
<feature type="region of interest" description="Disordered" evidence="1">
    <location>
        <begin position="1"/>
        <end position="21"/>
    </location>
</feature>
<sequence length="294" mass="32617">MNTKRRREDDSDSEDERYLKKSRPWDIQTAFSWPSKHAQTTNAFSNYVPNLSPPHTLPGLEAMTPAESEHSEANSPASIQEEPRIIMSPHADIDYAMQMDEDEPDAIASQPPDSPFVTNFRPAKLNIERFNRDQAGYAPGISHRIPTPIYPSFQNTGGMGGVGYPNSGFAGGMATSNGFLGIPPTPSNGPTMQTPHRRQRSQDRTIRMPSPISEDEDIPDTPTAQTQSQLSRLSVTTNYSSDRMDTEMPPPSATPTRGRKRSGALTGMGRFSMGYRDDCEKCQLRVPGHYSHFI</sequence>
<feature type="region of interest" description="Disordered" evidence="1">
    <location>
        <begin position="184"/>
        <end position="265"/>
    </location>
</feature>
<gene>
    <name evidence="2" type="ORF">BU23DRAFT_449878</name>
</gene>
<keyword evidence="3" id="KW-1185">Reference proteome</keyword>
<protein>
    <submittedName>
        <fullName evidence="2">Uncharacterized protein</fullName>
    </submittedName>
</protein>
<dbReference type="EMBL" id="ML976660">
    <property type="protein sequence ID" value="KAF1978441.1"/>
    <property type="molecule type" value="Genomic_DNA"/>
</dbReference>
<organism evidence="2 3">
    <name type="scientific">Bimuria novae-zelandiae CBS 107.79</name>
    <dbReference type="NCBI Taxonomy" id="1447943"/>
    <lineage>
        <taxon>Eukaryota</taxon>
        <taxon>Fungi</taxon>
        <taxon>Dikarya</taxon>
        <taxon>Ascomycota</taxon>
        <taxon>Pezizomycotina</taxon>
        <taxon>Dothideomycetes</taxon>
        <taxon>Pleosporomycetidae</taxon>
        <taxon>Pleosporales</taxon>
        <taxon>Massarineae</taxon>
        <taxon>Didymosphaeriaceae</taxon>
        <taxon>Bimuria</taxon>
    </lineage>
</organism>